<dbReference type="InterPro" id="IPR029067">
    <property type="entry name" value="CDC48_domain_2-like_sf"/>
</dbReference>
<feature type="domain" description="CDC48 N-terminal subdomain" evidence="8">
    <location>
        <begin position="8"/>
        <end position="92"/>
    </location>
</feature>
<dbReference type="InterPro" id="IPR003959">
    <property type="entry name" value="ATPase_AAA_core"/>
</dbReference>
<evidence type="ECO:0000256" key="2">
    <source>
        <dbReference type="ARBA" id="ARBA00022737"/>
    </source>
</evidence>
<dbReference type="RefSeq" id="WP_097650574.1">
    <property type="nucleotide sequence ID" value="NZ_LYXE01000015.1"/>
</dbReference>
<dbReference type="InterPro" id="IPR004201">
    <property type="entry name" value="Cdc48_dom2"/>
</dbReference>
<dbReference type="InterPro" id="IPR003960">
    <property type="entry name" value="ATPase_AAA_CS"/>
</dbReference>
<evidence type="ECO:0000256" key="3">
    <source>
        <dbReference type="ARBA" id="ARBA00022741"/>
    </source>
</evidence>
<dbReference type="AlphaFoldDB" id="A0A2H3L374"/>
<dbReference type="SUPFAM" id="SSF50692">
    <property type="entry name" value="ADC-like"/>
    <property type="match status" value="1"/>
</dbReference>
<evidence type="ECO:0000313" key="10">
    <source>
        <dbReference type="Proteomes" id="UP000220922"/>
    </source>
</evidence>
<sequence>MPEEAMVQLRVAEALTKDVGRGLVRLDPQDLDRVGLGIGDVVKIEGKRATVARAMPAYTEQRGMGLVQLDGILRLNAGVGIDERVSVSRVTAQPARMIVLASAENERQVTSAQARYLAKQLDGIPVVPGDRVRINLFGTRSQTFTVEETTPNGPVVISSATQVRISKASEGRERGALTYEDIGGLRREIRRIREMIELPLRYPEIFERLGIDAPKGVLLYGPPGSGKTLIARAVANETSAHFVTINGPEIIDKLYGASEANLRGIFDDARKHTPSIIFIDEIDAIAPKREDLSGDRQVERRVVAQLLALMDGLESRGNVIVIAATNLPNSIDPALRRPGRFDREISINVPDKDGRLEILEIHTRGMPLTNDINMTQIASITHGYVGADLQALCREAAMSALRRLLPDIDFSQAQIPYDKLMALEVNRDDFDTAMAEIEPSAIREVFTEIPDVNWEDVGGLEDVRRLLVEAVEWPLRHSRAFDTLGVRAPKGILLHGPPGTGKTLLAKALASQSEANFISVKGPELLNRWVGESERGVREIFRKARQAAPCIIFFDEIDAIAPPRGGSNNDVTERVVSQLLTELDGIESLKGVVVLAATNRIDRVDAALQRPGRFDFLVEMPRPDLAARQAIIAVLTRRMPLGDDVDLDAMARDYEGAVGADLEGLCHRAALLAIREYLDRRAGSAERMEREELYDFAELCVNQRHFDAARRDLAVPVRHHSS</sequence>
<keyword evidence="3 5" id="KW-0547">Nucleotide-binding</keyword>
<dbReference type="PROSITE" id="PS00674">
    <property type="entry name" value="AAA"/>
    <property type="match status" value="2"/>
</dbReference>
<dbReference type="SMART" id="SM01073">
    <property type="entry name" value="CDC48_N"/>
    <property type="match status" value="1"/>
</dbReference>
<dbReference type="Pfam" id="PF00004">
    <property type="entry name" value="AAA"/>
    <property type="match status" value="2"/>
</dbReference>
<dbReference type="SMART" id="SM01072">
    <property type="entry name" value="CDC48_2"/>
    <property type="match status" value="1"/>
</dbReference>
<dbReference type="Pfam" id="PF17862">
    <property type="entry name" value="AAA_lid_3"/>
    <property type="match status" value="2"/>
</dbReference>
<evidence type="ECO:0000259" key="7">
    <source>
        <dbReference type="SMART" id="SM01072"/>
    </source>
</evidence>
<feature type="domain" description="AAA+ ATPase" evidence="6">
    <location>
        <begin position="488"/>
        <end position="624"/>
    </location>
</feature>
<feature type="domain" description="AAA+ ATPase" evidence="6">
    <location>
        <begin position="213"/>
        <end position="351"/>
    </location>
</feature>
<dbReference type="Proteomes" id="UP000220922">
    <property type="component" value="Unassembled WGS sequence"/>
</dbReference>
<dbReference type="InterPro" id="IPR027417">
    <property type="entry name" value="P-loop_NTPase"/>
</dbReference>
<reference evidence="9 10" key="1">
    <citation type="submission" date="2016-05" db="EMBL/GenBank/DDBJ databases">
        <authorList>
            <person name="Lavstsen T."/>
            <person name="Jespersen J.S."/>
        </authorList>
    </citation>
    <scope>NUCLEOTIDE SEQUENCE [LARGE SCALE GENOMIC DNA]</scope>
    <source>
        <strain evidence="9 10">B7-9</strain>
    </source>
</reference>
<dbReference type="SUPFAM" id="SSF52540">
    <property type="entry name" value="P-loop containing nucleoside triphosphate hydrolases"/>
    <property type="match status" value="2"/>
</dbReference>
<dbReference type="InterPro" id="IPR009010">
    <property type="entry name" value="Asp_de-COase-like_dom_sf"/>
</dbReference>
<dbReference type="Gene3D" id="3.10.330.10">
    <property type="match status" value="1"/>
</dbReference>
<comment type="caution">
    <text evidence="9">The sequence shown here is derived from an EMBL/GenBank/DDBJ whole genome shotgun (WGS) entry which is preliminary data.</text>
</comment>
<dbReference type="PANTHER" id="PTHR23077">
    <property type="entry name" value="AAA-FAMILY ATPASE"/>
    <property type="match status" value="1"/>
</dbReference>
<evidence type="ECO:0000256" key="4">
    <source>
        <dbReference type="ARBA" id="ARBA00022840"/>
    </source>
</evidence>
<name>A0A2H3L374_9CHLR</name>
<dbReference type="FunFam" id="3.40.50.300:FF:000018">
    <property type="entry name" value="Cell division control 48"/>
    <property type="match status" value="1"/>
</dbReference>
<dbReference type="OrthoDB" id="9809379at2"/>
<protein>
    <submittedName>
        <fullName evidence="9">AAA family ATPase</fullName>
    </submittedName>
</protein>
<dbReference type="EMBL" id="LYXE01000015">
    <property type="protein sequence ID" value="PDW01088.1"/>
    <property type="molecule type" value="Genomic_DNA"/>
</dbReference>
<keyword evidence="10" id="KW-1185">Reference proteome</keyword>
<dbReference type="SMART" id="SM00382">
    <property type="entry name" value="AAA"/>
    <property type="match status" value="2"/>
</dbReference>
<dbReference type="InterPro" id="IPR003338">
    <property type="entry name" value="CDC4_N-term_subdom"/>
</dbReference>
<proteinExistence type="inferred from homology"/>
<dbReference type="Pfam" id="PF02359">
    <property type="entry name" value="CDC48_N"/>
    <property type="match status" value="1"/>
</dbReference>
<dbReference type="PANTHER" id="PTHR23077:SF171">
    <property type="entry name" value="NUCLEAR VALOSIN-CONTAINING PROTEIN-LIKE"/>
    <property type="match status" value="1"/>
</dbReference>
<gene>
    <name evidence="9" type="ORF">A9Q02_08000</name>
</gene>
<dbReference type="CDD" id="cd19511">
    <property type="entry name" value="RecA-like_CDC48_r2-like"/>
    <property type="match status" value="1"/>
</dbReference>
<dbReference type="InterPro" id="IPR005938">
    <property type="entry name" value="AAA_ATPase_CDC48"/>
</dbReference>
<evidence type="ECO:0000259" key="6">
    <source>
        <dbReference type="SMART" id="SM00382"/>
    </source>
</evidence>
<dbReference type="GO" id="GO:0005524">
    <property type="term" value="F:ATP binding"/>
    <property type="evidence" value="ECO:0007669"/>
    <property type="project" value="UniProtKB-KW"/>
</dbReference>
<dbReference type="Gene3D" id="3.40.50.300">
    <property type="entry name" value="P-loop containing nucleotide triphosphate hydrolases"/>
    <property type="match status" value="2"/>
</dbReference>
<feature type="domain" description="CDC48" evidence="7">
    <location>
        <begin position="108"/>
        <end position="172"/>
    </location>
</feature>
<accession>A0A2H3L374</accession>
<dbReference type="FunFam" id="3.40.50.300:FF:000012">
    <property type="entry name" value="Transitional endoplasmic reticulum ATPase"/>
    <property type="match status" value="1"/>
</dbReference>
<dbReference type="Gene3D" id="1.10.8.60">
    <property type="match status" value="2"/>
</dbReference>
<dbReference type="InterPro" id="IPR041569">
    <property type="entry name" value="AAA_lid_3"/>
</dbReference>
<dbReference type="FunFam" id="2.40.40.20:FF:000007">
    <property type="entry name" value="AAA family ATPase"/>
    <property type="match status" value="1"/>
</dbReference>
<dbReference type="InterPro" id="IPR050168">
    <property type="entry name" value="AAA_ATPase_domain"/>
</dbReference>
<organism evidence="9 10">
    <name type="scientific">Candidatus Chloroploca asiatica</name>
    <dbReference type="NCBI Taxonomy" id="1506545"/>
    <lineage>
        <taxon>Bacteria</taxon>
        <taxon>Bacillati</taxon>
        <taxon>Chloroflexota</taxon>
        <taxon>Chloroflexia</taxon>
        <taxon>Chloroflexales</taxon>
        <taxon>Chloroflexineae</taxon>
        <taxon>Oscillochloridaceae</taxon>
        <taxon>Candidatus Chloroploca</taxon>
    </lineage>
</organism>
<evidence type="ECO:0000259" key="8">
    <source>
        <dbReference type="SMART" id="SM01073"/>
    </source>
</evidence>
<evidence type="ECO:0000256" key="5">
    <source>
        <dbReference type="RuleBase" id="RU003651"/>
    </source>
</evidence>
<dbReference type="InterPro" id="IPR003593">
    <property type="entry name" value="AAA+_ATPase"/>
</dbReference>
<dbReference type="GO" id="GO:0016887">
    <property type="term" value="F:ATP hydrolysis activity"/>
    <property type="evidence" value="ECO:0007669"/>
    <property type="project" value="InterPro"/>
</dbReference>
<keyword evidence="4 5" id="KW-0067">ATP-binding</keyword>
<dbReference type="GO" id="GO:0005737">
    <property type="term" value="C:cytoplasm"/>
    <property type="evidence" value="ECO:0007669"/>
    <property type="project" value="UniProtKB-ARBA"/>
</dbReference>
<evidence type="ECO:0000313" key="9">
    <source>
        <dbReference type="EMBL" id="PDW01088.1"/>
    </source>
</evidence>
<dbReference type="Pfam" id="PF02933">
    <property type="entry name" value="CDC48_2"/>
    <property type="match status" value="1"/>
</dbReference>
<comment type="similarity">
    <text evidence="1">Belongs to the AAA ATPase family. CDC48 subfamily.</text>
</comment>
<dbReference type="FunFam" id="1.10.8.60:FF:000057">
    <property type="entry name" value="AAA family ATPase, CDC48 subfamily"/>
    <property type="match status" value="1"/>
</dbReference>
<keyword evidence="2" id="KW-0677">Repeat</keyword>
<evidence type="ECO:0000256" key="1">
    <source>
        <dbReference type="ARBA" id="ARBA00009833"/>
    </source>
</evidence>
<dbReference type="NCBIfam" id="TIGR01243">
    <property type="entry name" value="CDC48"/>
    <property type="match status" value="1"/>
</dbReference>
<dbReference type="SUPFAM" id="SSF54585">
    <property type="entry name" value="Cdc48 domain 2-like"/>
    <property type="match status" value="1"/>
</dbReference>
<dbReference type="Gene3D" id="2.40.40.20">
    <property type="match status" value="1"/>
</dbReference>